<dbReference type="EMBL" id="CAEY01000799">
    <property type="status" value="NOT_ANNOTATED_CDS"/>
    <property type="molecule type" value="Genomic_DNA"/>
</dbReference>
<proteinExistence type="predicted"/>
<accession>T1JW02</accession>
<dbReference type="Proteomes" id="UP000015104">
    <property type="component" value="Unassembled WGS sequence"/>
</dbReference>
<keyword evidence="2" id="KW-1185">Reference proteome</keyword>
<reference evidence="1" key="2">
    <citation type="submission" date="2015-06" db="UniProtKB">
        <authorList>
            <consortium name="EnsemblMetazoa"/>
        </authorList>
    </citation>
    <scope>IDENTIFICATION</scope>
</reference>
<evidence type="ECO:0000313" key="2">
    <source>
        <dbReference type="Proteomes" id="UP000015104"/>
    </source>
</evidence>
<protein>
    <submittedName>
        <fullName evidence="1">Uncharacterized protein</fullName>
    </submittedName>
</protein>
<name>T1JW02_TETUR</name>
<dbReference type="HOGENOM" id="CLU_3428634_0_0_1"/>
<dbReference type="AlphaFoldDB" id="T1JW02"/>
<reference evidence="2" key="1">
    <citation type="submission" date="2011-08" db="EMBL/GenBank/DDBJ databases">
        <authorList>
            <person name="Rombauts S."/>
        </authorList>
    </citation>
    <scope>NUCLEOTIDE SEQUENCE</scope>
    <source>
        <strain evidence="2">London</strain>
    </source>
</reference>
<evidence type="ECO:0000313" key="1">
    <source>
        <dbReference type="EnsemblMetazoa" id="tetur02g06410.1"/>
    </source>
</evidence>
<sequence>MKCWALILVSTTLLTVCLFD</sequence>
<dbReference type="EnsemblMetazoa" id="tetur02g06410.1">
    <property type="protein sequence ID" value="tetur02g06410.1"/>
    <property type="gene ID" value="tetur02g06410"/>
</dbReference>
<organism evidence="1 2">
    <name type="scientific">Tetranychus urticae</name>
    <name type="common">Two-spotted spider mite</name>
    <dbReference type="NCBI Taxonomy" id="32264"/>
    <lineage>
        <taxon>Eukaryota</taxon>
        <taxon>Metazoa</taxon>
        <taxon>Ecdysozoa</taxon>
        <taxon>Arthropoda</taxon>
        <taxon>Chelicerata</taxon>
        <taxon>Arachnida</taxon>
        <taxon>Acari</taxon>
        <taxon>Acariformes</taxon>
        <taxon>Trombidiformes</taxon>
        <taxon>Prostigmata</taxon>
        <taxon>Eleutherengona</taxon>
        <taxon>Raphignathae</taxon>
        <taxon>Tetranychoidea</taxon>
        <taxon>Tetranychidae</taxon>
        <taxon>Tetranychus</taxon>
    </lineage>
</organism>